<dbReference type="InterPro" id="IPR011992">
    <property type="entry name" value="EF-hand-dom_pair"/>
</dbReference>
<dbReference type="KEGG" id="spu:100891820"/>
<protein>
    <recommendedName>
        <fullName evidence="8">EF-hand domain-containing protein</fullName>
    </recommendedName>
</protein>
<dbReference type="EnsemblMetazoa" id="XM_030991884">
    <property type="protein sequence ID" value="XP_030847744"/>
    <property type="gene ID" value="LOC100891820"/>
</dbReference>
<dbReference type="OrthoDB" id="424753at2759"/>
<dbReference type="InterPro" id="IPR018247">
    <property type="entry name" value="EF_Hand_1_Ca_BS"/>
</dbReference>
<evidence type="ECO:0000313" key="10">
    <source>
        <dbReference type="Proteomes" id="UP000007110"/>
    </source>
</evidence>
<keyword evidence="6" id="KW-0106">Calcium</keyword>
<evidence type="ECO:0000256" key="4">
    <source>
        <dbReference type="ARBA" id="ARBA00022723"/>
    </source>
</evidence>
<dbReference type="InParanoid" id="A0A7M7PAY3"/>
<evidence type="ECO:0000256" key="6">
    <source>
        <dbReference type="ARBA" id="ARBA00022837"/>
    </source>
</evidence>
<dbReference type="FunCoup" id="A0A7M7PAY3">
    <property type="interactions" value="1304"/>
</dbReference>
<proteinExistence type="predicted"/>
<evidence type="ECO:0000313" key="9">
    <source>
        <dbReference type="EnsemblMetazoa" id="XP_030847744"/>
    </source>
</evidence>
<comment type="subcellular location">
    <subcellularLocation>
        <location evidence="2">Cytoplasm</location>
    </subcellularLocation>
    <subcellularLocation>
        <location evidence="1">Endomembrane system</location>
    </subcellularLocation>
</comment>
<keyword evidence="7" id="KW-0472">Membrane</keyword>
<dbReference type="GO" id="GO:0012505">
    <property type="term" value="C:endomembrane system"/>
    <property type="evidence" value="ECO:0007669"/>
    <property type="project" value="UniProtKB-SubCell"/>
</dbReference>
<evidence type="ECO:0000256" key="1">
    <source>
        <dbReference type="ARBA" id="ARBA00004308"/>
    </source>
</evidence>
<keyword evidence="4" id="KW-0479">Metal-binding</keyword>
<dbReference type="GO" id="GO:0110158">
    <property type="term" value="C:calpain complex"/>
    <property type="evidence" value="ECO:0000318"/>
    <property type="project" value="GO_Central"/>
</dbReference>
<dbReference type="InterPro" id="IPR002048">
    <property type="entry name" value="EF_hand_dom"/>
</dbReference>
<name>A0A7M7PAY3_STRPU</name>
<dbReference type="GeneID" id="100891820"/>
<evidence type="ECO:0000259" key="8">
    <source>
        <dbReference type="PROSITE" id="PS50222"/>
    </source>
</evidence>
<dbReference type="CDD" id="cd16196">
    <property type="entry name" value="EFh_PEF_CalpA_B"/>
    <property type="match status" value="1"/>
</dbReference>
<evidence type="ECO:0000256" key="7">
    <source>
        <dbReference type="ARBA" id="ARBA00023136"/>
    </source>
</evidence>
<dbReference type="PANTHER" id="PTHR46735:SF3">
    <property type="entry name" value="CALPAIN SMALL SUBUNIT 1-RELATED"/>
    <property type="match status" value="1"/>
</dbReference>
<dbReference type="SUPFAM" id="SSF47473">
    <property type="entry name" value="EF-hand"/>
    <property type="match status" value="1"/>
</dbReference>
<feature type="domain" description="EF-hand" evidence="8">
    <location>
        <begin position="92"/>
        <end position="122"/>
    </location>
</feature>
<dbReference type="PROSITE" id="PS50222">
    <property type="entry name" value="EF_HAND_2"/>
    <property type="match status" value="1"/>
</dbReference>
<dbReference type="Pfam" id="PF13833">
    <property type="entry name" value="EF-hand_8"/>
    <property type="match status" value="1"/>
</dbReference>
<dbReference type="Proteomes" id="UP000007110">
    <property type="component" value="Unassembled WGS sequence"/>
</dbReference>
<organism evidence="9 10">
    <name type="scientific">Strongylocentrotus purpuratus</name>
    <name type="common">Purple sea urchin</name>
    <dbReference type="NCBI Taxonomy" id="7668"/>
    <lineage>
        <taxon>Eukaryota</taxon>
        <taxon>Metazoa</taxon>
        <taxon>Echinodermata</taxon>
        <taxon>Eleutherozoa</taxon>
        <taxon>Echinozoa</taxon>
        <taxon>Echinoidea</taxon>
        <taxon>Euechinoidea</taxon>
        <taxon>Echinacea</taxon>
        <taxon>Camarodonta</taxon>
        <taxon>Echinidea</taxon>
        <taxon>Strongylocentrotidae</taxon>
        <taxon>Strongylocentrotus</taxon>
    </lineage>
</organism>
<evidence type="ECO:0000256" key="3">
    <source>
        <dbReference type="ARBA" id="ARBA00022490"/>
    </source>
</evidence>
<dbReference type="AlphaFoldDB" id="A0A7M7PAY3"/>
<dbReference type="SMART" id="SM00054">
    <property type="entry name" value="EFh"/>
    <property type="match status" value="2"/>
</dbReference>
<dbReference type="PROSITE" id="PS00018">
    <property type="entry name" value="EF_HAND_1"/>
    <property type="match status" value="1"/>
</dbReference>
<dbReference type="Gene3D" id="1.10.238.10">
    <property type="entry name" value="EF-hand"/>
    <property type="match status" value="1"/>
</dbReference>
<reference evidence="9" key="2">
    <citation type="submission" date="2021-01" db="UniProtKB">
        <authorList>
            <consortium name="EnsemblMetazoa"/>
        </authorList>
    </citation>
    <scope>IDENTIFICATION</scope>
</reference>
<keyword evidence="10" id="KW-1185">Reference proteome</keyword>
<dbReference type="PANTHER" id="PTHR46735">
    <property type="entry name" value="CALPAIN, SMALL SUBUNIT 1 A-RELATED"/>
    <property type="match status" value="1"/>
</dbReference>
<reference evidence="10" key="1">
    <citation type="submission" date="2015-02" db="EMBL/GenBank/DDBJ databases">
        <title>Genome sequencing for Strongylocentrotus purpuratus.</title>
        <authorList>
            <person name="Murali S."/>
            <person name="Liu Y."/>
            <person name="Vee V."/>
            <person name="English A."/>
            <person name="Wang M."/>
            <person name="Skinner E."/>
            <person name="Han Y."/>
            <person name="Muzny D.M."/>
            <person name="Worley K.C."/>
            <person name="Gibbs R.A."/>
        </authorList>
    </citation>
    <scope>NUCLEOTIDE SEQUENCE</scope>
</reference>
<keyword evidence="3" id="KW-0963">Cytoplasm</keyword>
<dbReference type="RefSeq" id="XP_030847744.1">
    <property type="nucleotide sequence ID" value="XM_030991884.1"/>
</dbReference>
<dbReference type="OMA" id="TCRSMVS"/>
<evidence type="ECO:0000256" key="5">
    <source>
        <dbReference type="ARBA" id="ARBA00022737"/>
    </source>
</evidence>
<accession>A0A7M7PAY3</accession>
<keyword evidence="5" id="KW-0677">Repeat</keyword>
<evidence type="ECO:0000256" key="2">
    <source>
        <dbReference type="ARBA" id="ARBA00004496"/>
    </source>
</evidence>
<dbReference type="GO" id="GO:0005509">
    <property type="term" value="F:calcium ion binding"/>
    <property type="evidence" value="ECO:0007669"/>
    <property type="project" value="InterPro"/>
</dbReference>
<sequence>MAHQQQRRGEDEQDDRMIRFRRAFEERSGQDMEVDAWELLDILNTSSLQRDLHHDYFSLEACKSMVALSDEDRTGKLGFEEFMELWANICAWKGFFKRADTDSSGMISIDEMTVALTSLGFKLKNDTFRALGMRYGNKENNLSLASFIHVAIRVRFMYNIFASKSRSGNTRFNLEELLMVHFYS</sequence>